<dbReference type="InterPro" id="IPR016195">
    <property type="entry name" value="Pol/histidinol_Pase-like"/>
</dbReference>
<dbReference type="GO" id="GO:0001682">
    <property type="term" value="P:tRNA 5'-leader removal"/>
    <property type="evidence" value="ECO:0007669"/>
    <property type="project" value="UniProtKB-UniRule"/>
</dbReference>
<proteinExistence type="inferred from homology"/>
<protein>
    <recommendedName>
        <fullName evidence="6">Ribonuclease P protein component 3</fullName>
        <shortName evidence="6">RNase P component 3</shortName>
        <ecNumber evidence="6">3.1.26.5</ecNumber>
    </recommendedName>
    <alternativeName>
        <fullName evidence="6">Rpp30</fullName>
    </alternativeName>
</protein>
<dbReference type="Pfam" id="PF01876">
    <property type="entry name" value="RNase_P_p30"/>
    <property type="match status" value="1"/>
</dbReference>
<comment type="subcellular location">
    <subcellularLocation>
        <location evidence="6">Cytoplasm</location>
    </subcellularLocation>
</comment>
<organism evidence="7 8">
    <name type="scientific">Candidatus Methanoperedens nitratireducens</name>
    <dbReference type="NCBI Taxonomy" id="1392998"/>
    <lineage>
        <taxon>Archaea</taxon>
        <taxon>Methanobacteriati</taxon>
        <taxon>Methanobacteriota</taxon>
        <taxon>Stenosarchaea group</taxon>
        <taxon>Methanomicrobia</taxon>
        <taxon>Methanosarcinales</taxon>
        <taxon>ANME-2 cluster</taxon>
        <taxon>Candidatus Methanoperedentaceae</taxon>
        <taxon>Candidatus Methanoperedens</taxon>
    </lineage>
</organism>
<comment type="catalytic activity">
    <reaction evidence="6">
        <text>Endonucleolytic cleavage of RNA, removing 5'-extranucleotides from tRNA precursor.</text>
        <dbReference type="EC" id="3.1.26.5"/>
    </reaction>
</comment>
<evidence type="ECO:0000313" key="8">
    <source>
        <dbReference type="Proteomes" id="UP000218615"/>
    </source>
</evidence>
<keyword evidence="1 6" id="KW-0963">Cytoplasm</keyword>
<evidence type="ECO:0000256" key="5">
    <source>
        <dbReference type="ARBA" id="ARBA00022801"/>
    </source>
</evidence>
<keyword evidence="8" id="KW-1185">Reference proteome</keyword>
<keyword evidence="3 6" id="KW-0540">Nuclease</keyword>
<dbReference type="GO" id="GO:0030677">
    <property type="term" value="C:ribonuclease P complex"/>
    <property type="evidence" value="ECO:0007669"/>
    <property type="project" value="UniProtKB-UniRule"/>
</dbReference>
<accession>A0A284VJS5</accession>
<dbReference type="EC" id="3.1.26.5" evidence="6"/>
<dbReference type="GO" id="GO:0005737">
    <property type="term" value="C:cytoplasm"/>
    <property type="evidence" value="ECO:0007669"/>
    <property type="project" value="UniProtKB-SubCell"/>
</dbReference>
<dbReference type="AlphaFoldDB" id="A0A284VJS5"/>
<evidence type="ECO:0000313" key="7">
    <source>
        <dbReference type="EMBL" id="SNQ59482.1"/>
    </source>
</evidence>
<dbReference type="EMBL" id="FZMP01000024">
    <property type="protein sequence ID" value="SNQ59482.1"/>
    <property type="molecule type" value="Genomic_DNA"/>
</dbReference>
<dbReference type="HAMAP" id="MF_00756">
    <property type="entry name" value="RNase_P_3"/>
    <property type="match status" value="1"/>
</dbReference>
<evidence type="ECO:0000256" key="2">
    <source>
        <dbReference type="ARBA" id="ARBA00022694"/>
    </source>
</evidence>
<evidence type="ECO:0000256" key="4">
    <source>
        <dbReference type="ARBA" id="ARBA00022759"/>
    </source>
</evidence>
<keyword evidence="2 6" id="KW-0819">tRNA processing</keyword>
<gene>
    <name evidence="7" type="primary">rnp</name>
    <name evidence="6" type="synonym">rnp3</name>
    <name evidence="7" type="ORF">MNV_120049</name>
</gene>
<name>A0A284VJS5_9EURY</name>
<comment type="similarity">
    <text evidence="6">Belongs to the eukaryotic/archaeal RNase P protein component 3 family.</text>
</comment>
<evidence type="ECO:0000256" key="6">
    <source>
        <dbReference type="HAMAP-Rule" id="MF_00756"/>
    </source>
</evidence>
<reference evidence="8" key="1">
    <citation type="submission" date="2017-06" db="EMBL/GenBank/DDBJ databases">
        <authorList>
            <person name="Cremers G."/>
        </authorList>
    </citation>
    <scope>NUCLEOTIDE SEQUENCE [LARGE SCALE GENOMIC DNA]</scope>
</reference>
<dbReference type="SUPFAM" id="SSF89550">
    <property type="entry name" value="PHP domain-like"/>
    <property type="match status" value="1"/>
</dbReference>
<keyword evidence="4 6" id="KW-0255">Endonuclease</keyword>
<sequence>MFLSRISLLAKFYYMIELLSRTMSLFDVRFYDFNVHLIPESQDSLIIFASEAKRYGYSGIAIVNSKLDSVENIPANFSVYRSVEISCRSSKLRDEIKKYRGSAEILIARGGDEEFNRAAVETAGLDILLQPAKFNHVLAKAAYDNSVAIGFNAGSIIRLRGDARIRELRMMRTNLKYTRKYGLAMLLTGTPSSRYDIRSPREMAALASLFGMTEEEAVGSMSAAPLDILRRKSPDYIQEGIEII</sequence>
<evidence type="ECO:0000256" key="1">
    <source>
        <dbReference type="ARBA" id="ARBA00022490"/>
    </source>
</evidence>
<dbReference type="GO" id="GO:0004526">
    <property type="term" value="F:ribonuclease P activity"/>
    <property type="evidence" value="ECO:0007669"/>
    <property type="project" value="UniProtKB-UniRule"/>
</dbReference>
<dbReference type="InterPro" id="IPR002738">
    <property type="entry name" value="RNase_P_p30"/>
</dbReference>
<dbReference type="InterPro" id="IPR023539">
    <property type="entry name" value="RNase_P_comp-3_arc"/>
</dbReference>
<comment type="subunit">
    <text evidence="6">Consists of a catalytic RNA component and at least 4-5 protein subunits.</text>
</comment>
<evidence type="ECO:0000256" key="3">
    <source>
        <dbReference type="ARBA" id="ARBA00022722"/>
    </source>
</evidence>
<comment type="function">
    <text evidence="6">Part of ribonuclease P, a protein complex that generates mature tRNA molecules by cleaving their 5'-ends.</text>
</comment>
<dbReference type="Proteomes" id="UP000218615">
    <property type="component" value="Unassembled WGS sequence"/>
</dbReference>
<dbReference type="Gene3D" id="3.20.20.140">
    <property type="entry name" value="Metal-dependent hydrolases"/>
    <property type="match status" value="1"/>
</dbReference>
<keyword evidence="5 6" id="KW-0378">Hydrolase</keyword>